<dbReference type="GO" id="GO:0005886">
    <property type="term" value="C:plasma membrane"/>
    <property type="evidence" value="ECO:0007669"/>
    <property type="project" value="UniProtKB-SubCell"/>
</dbReference>
<dbReference type="HOGENOM" id="CLU_018816_2_0_6"/>
<evidence type="ECO:0000313" key="16">
    <source>
        <dbReference type="EMBL" id="EWC40901.1"/>
    </source>
</evidence>
<dbReference type="PANTHER" id="PTHR30469">
    <property type="entry name" value="MULTIDRUG RESISTANCE PROTEIN MDTA"/>
    <property type="match status" value="1"/>
</dbReference>
<accession>A0A061JMG9</accession>
<keyword evidence="11" id="KW-0812">Transmembrane</keyword>
<dbReference type="InterPro" id="IPR058625">
    <property type="entry name" value="MdtA-like_BSH"/>
</dbReference>
<dbReference type="NCBIfam" id="NF008589">
    <property type="entry name" value="PRK11556.1"/>
    <property type="match status" value="1"/>
</dbReference>
<dbReference type="RefSeq" id="WP_003297591.1">
    <property type="nucleotide sequence ID" value="NZ_KK020676.1"/>
</dbReference>
<evidence type="ECO:0000256" key="7">
    <source>
        <dbReference type="ARBA" id="ARBA00023054"/>
    </source>
</evidence>
<evidence type="ECO:0000256" key="5">
    <source>
        <dbReference type="ARBA" id="ARBA00022475"/>
    </source>
</evidence>
<dbReference type="NCBIfam" id="TIGR01730">
    <property type="entry name" value="RND_mfp"/>
    <property type="match status" value="1"/>
</dbReference>
<dbReference type="PANTHER" id="PTHR30469:SF12">
    <property type="entry name" value="MULTIDRUG RESISTANCE PROTEIN MDTA"/>
    <property type="match status" value="1"/>
</dbReference>
<keyword evidence="4" id="KW-0813">Transport</keyword>
<protein>
    <submittedName>
        <fullName evidence="16">Multidrug transporter</fullName>
    </submittedName>
</protein>
<dbReference type="GO" id="GO:1990281">
    <property type="term" value="C:efflux pump complex"/>
    <property type="evidence" value="ECO:0007669"/>
    <property type="project" value="TreeGrafter"/>
</dbReference>
<feature type="domain" description="Multidrug resistance protein MdtA-like barrel-sandwich hybrid" evidence="13">
    <location>
        <begin position="82"/>
        <end position="225"/>
    </location>
</feature>
<reference evidence="16 17" key="1">
    <citation type="journal article" date="2013" name="Genome Announc.">
        <title>Draft Genome of the Nitrogen-Fixing Bacterium Pseudomonas stutzeri Strain KOS6 Isolated from Industrial Hydrocarbon Sludge.</title>
        <authorList>
            <person name="Grigoryeva T.V."/>
            <person name="Laikov A.V."/>
            <person name="Naumova R.P."/>
            <person name="Manolov A.I."/>
            <person name="Larin A.K."/>
            <person name="Karpova I.Y."/>
            <person name="Semashko T.A."/>
            <person name="Alexeev D.G."/>
            <person name="Kostryukova E.S."/>
            <person name="Muller R."/>
            <person name="Govorun V.M."/>
        </authorList>
    </citation>
    <scope>NUCLEOTIDE SEQUENCE [LARGE SCALE GENOMIC DNA]</scope>
    <source>
        <strain evidence="16 17">KOS6</strain>
    </source>
</reference>
<dbReference type="OrthoDB" id="9783047at2"/>
<keyword evidence="11" id="KW-1133">Transmembrane helix</keyword>
<keyword evidence="5" id="KW-1003">Cell membrane</keyword>
<dbReference type="Pfam" id="PF25876">
    <property type="entry name" value="HH_MFP_RND"/>
    <property type="match status" value="1"/>
</dbReference>
<keyword evidence="6" id="KW-0997">Cell inner membrane</keyword>
<feature type="domain" description="Multidrug resistance protein MdtA-like beta-barrel" evidence="14">
    <location>
        <begin position="230"/>
        <end position="312"/>
    </location>
</feature>
<comment type="similarity">
    <text evidence="3">Belongs to the membrane fusion protein (MFP) (TC 8.A.1) family.</text>
</comment>
<dbReference type="Gene3D" id="2.40.50.100">
    <property type="match status" value="1"/>
</dbReference>
<evidence type="ECO:0000256" key="3">
    <source>
        <dbReference type="ARBA" id="ARBA00009477"/>
    </source>
</evidence>
<proteinExistence type="inferred from homology"/>
<keyword evidence="8 11" id="KW-0472">Membrane</keyword>
<dbReference type="InterPro" id="IPR006143">
    <property type="entry name" value="RND_pump_MFP"/>
</dbReference>
<feature type="domain" description="Multidrug resistance protein MdtA-like C-terminal permuted SH3" evidence="15">
    <location>
        <begin position="316"/>
        <end position="377"/>
    </location>
</feature>
<dbReference type="Proteomes" id="UP000026923">
    <property type="component" value="Unassembled WGS sequence"/>
</dbReference>
<evidence type="ECO:0000256" key="8">
    <source>
        <dbReference type="ARBA" id="ARBA00023136"/>
    </source>
</evidence>
<evidence type="ECO:0000259" key="15">
    <source>
        <dbReference type="Pfam" id="PF25967"/>
    </source>
</evidence>
<dbReference type="SUPFAM" id="SSF111369">
    <property type="entry name" value="HlyD-like secretion proteins"/>
    <property type="match status" value="1"/>
</dbReference>
<evidence type="ECO:0000259" key="12">
    <source>
        <dbReference type="Pfam" id="PF25876"/>
    </source>
</evidence>
<evidence type="ECO:0000259" key="13">
    <source>
        <dbReference type="Pfam" id="PF25917"/>
    </source>
</evidence>
<dbReference type="Pfam" id="PF25944">
    <property type="entry name" value="Beta-barrel_RND"/>
    <property type="match status" value="1"/>
</dbReference>
<organism evidence="16 17">
    <name type="scientific">Stutzerimonas stutzeri KOS6</name>
    <dbReference type="NCBI Taxonomy" id="1218352"/>
    <lineage>
        <taxon>Bacteria</taxon>
        <taxon>Pseudomonadati</taxon>
        <taxon>Pseudomonadota</taxon>
        <taxon>Gammaproteobacteria</taxon>
        <taxon>Pseudomonadales</taxon>
        <taxon>Pseudomonadaceae</taxon>
        <taxon>Stutzerimonas</taxon>
    </lineage>
</organism>
<dbReference type="InterPro" id="IPR058624">
    <property type="entry name" value="MdtA-like_HH"/>
</dbReference>
<name>A0A061JMG9_STUST</name>
<evidence type="ECO:0000256" key="9">
    <source>
        <dbReference type="SAM" id="Coils"/>
    </source>
</evidence>
<dbReference type="AlphaFoldDB" id="A0A061JMG9"/>
<dbReference type="FunFam" id="2.40.420.20:FF:000001">
    <property type="entry name" value="Efflux RND transporter periplasmic adaptor subunit"/>
    <property type="match status" value="1"/>
</dbReference>
<dbReference type="GO" id="GO:0015562">
    <property type="term" value="F:efflux transmembrane transporter activity"/>
    <property type="evidence" value="ECO:0007669"/>
    <property type="project" value="TreeGrafter"/>
</dbReference>
<dbReference type="InterPro" id="IPR058626">
    <property type="entry name" value="MdtA-like_b-barrel"/>
</dbReference>
<evidence type="ECO:0000259" key="14">
    <source>
        <dbReference type="Pfam" id="PF25944"/>
    </source>
</evidence>
<comment type="subcellular location">
    <subcellularLocation>
        <location evidence="1">Cell inner membrane</location>
    </subcellularLocation>
    <subcellularLocation>
        <location evidence="2">Membrane</location>
        <topology evidence="2">Lipid-anchor</topology>
    </subcellularLocation>
</comment>
<dbReference type="eggNOG" id="COG0845">
    <property type="taxonomic scope" value="Bacteria"/>
</dbReference>
<feature type="region of interest" description="Disordered" evidence="10">
    <location>
        <begin position="393"/>
        <end position="413"/>
    </location>
</feature>
<feature type="domain" description="Multidrug resistance protein MdtA-like alpha-helical hairpin" evidence="12">
    <location>
        <begin position="123"/>
        <end position="192"/>
    </location>
</feature>
<dbReference type="Pfam" id="PF25917">
    <property type="entry name" value="BSH_RND"/>
    <property type="match status" value="1"/>
</dbReference>
<evidence type="ECO:0000256" key="1">
    <source>
        <dbReference type="ARBA" id="ARBA00004533"/>
    </source>
</evidence>
<evidence type="ECO:0000256" key="11">
    <source>
        <dbReference type="SAM" id="Phobius"/>
    </source>
</evidence>
<comment type="caution">
    <text evidence="16">The sequence shown here is derived from an EMBL/GenBank/DDBJ whole genome shotgun (WGS) entry which is preliminary data.</text>
</comment>
<feature type="coiled-coil region" evidence="9">
    <location>
        <begin position="123"/>
        <end position="150"/>
    </location>
</feature>
<dbReference type="Pfam" id="PF25967">
    <property type="entry name" value="RND-MFP_C"/>
    <property type="match status" value="1"/>
</dbReference>
<keyword evidence="7 9" id="KW-0175">Coiled coil</keyword>
<evidence type="ECO:0000256" key="10">
    <source>
        <dbReference type="SAM" id="MobiDB-lite"/>
    </source>
</evidence>
<gene>
    <name evidence="16" type="ORF">B597_012945</name>
</gene>
<dbReference type="Gene3D" id="2.40.30.170">
    <property type="match status" value="1"/>
</dbReference>
<dbReference type="Gene3D" id="1.10.287.470">
    <property type="entry name" value="Helix hairpin bin"/>
    <property type="match status" value="1"/>
</dbReference>
<dbReference type="Gene3D" id="2.40.420.20">
    <property type="match status" value="1"/>
</dbReference>
<feature type="transmembrane region" description="Helical" evidence="11">
    <location>
        <begin position="12"/>
        <end position="33"/>
    </location>
</feature>
<dbReference type="InterPro" id="IPR058627">
    <property type="entry name" value="MdtA-like_C"/>
</dbReference>
<evidence type="ECO:0000256" key="6">
    <source>
        <dbReference type="ARBA" id="ARBA00022519"/>
    </source>
</evidence>
<evidence type="ECO:0000256" key="4">
    <source>
        <dbReference type="ARBA" id="ARBA00022448"/>
    </source>
</evidence>
<sequence>MSEAHSTPARSSLRWLLAFLAVVAIGLLVWWLWPAPQENPQRPGGRPGFGAFGGPVPVRVAKVEQGEFEVFQKALGSVTPLNTVNLRSRVGGELVELRFEEGQRVKAGDLLAVIDPRPYEVALQQAEGTLQQNRAQLKNAQVDLERYRGLYADDSIAKQTLDTQEALVGQYQGTLAANQAAVNEARLNLEFTQIRSPINGRVGLRQLDPGNLVAANDTTPLAVITQTQPTSISFTLPEGDLLPVLSRYRQGAKLVVQAWDRGERMLLGEGVLESIDNQIDASTGTLRLKARFDNEGELLIPNQFVNVRLRVETLPDAVLIPSAALQFGSRGTFAYVVGDDSKVQLRPLQAGPANGATTVVLEGLEVGERVVMEGTDRLRDGVEVEVVGSRRMAEEAAEKPVLGGGEAAEREAQ</sequence>
<evidence type="ECO:0000313" key="17">
    <source>
        <dbReference type="Proteomes" id="UP000026923"/>
    </source>
</evidence>
<evidence type="ECO:0000256" key="2">
    <source>
        <dbReference type="ARBA" id="ARBA00004635"/>
    </source>
</evidence>
<dbReference type="EMBL" id="AMCZ02000015">
    <property type="protein sequence ID" value="EWC40901.1"/>
    <property type="molecule type" value="Genomic_DNA"/>
</dbReference>